<proteinExistence type="predicted"/>
<name>A0ACB8ANV4_9AGAM</name>
<comment type="caution">
    <text evidence="1">The sequence shown here is derived from an EMBL/GenBank/DDBJ whole genome shotgun (WGS) entry which is preliminary data.</text>
</comment>
<dbReference type="EMBL" id="MU267607">
    <property type="protein sequence ID" value="KAH7914907.1"/>
    <property type="molecule type" value="Genomic_DNA"/>
</dbReference>
<accession>A0ACB8ANV4</accession>
<evidence type="ECO:0000313" key="1">
    <source>
        <dbReference type="EMBL" id="KAH7914907.1"/>
    </source>
</evidence>
<reference evidence="1" key="1">
    <citation type="journal article" date="2021" name="New Phytol.">
        <title>Evolutionary innovations through gain and loss of genes in the ectomycorrhizal Boletales.</title>
        <authorList>
            <person name="Wu G."/>
            <person name="Miyauchi S."/>
            <person name="Morin E."/>
            <person name="Kuo A."/>
            <person name="Drula E."/>
            <person name="Varga T."/>
            <person name="Kohler A."/>
            <person name="Feng B."/>
            <person name="Cao Y."/>
            <person name="Lipzen A."/>
            <person name="Daum C."/>
            <person name="Hundley H."/>
            <person name="Pangilinan J."/>
            <person name="Johnson J."/>
            <person name="Barry K."/>
            <person name="LaButti K."/>
            <person name="Ng V."/>
            <person name="Ahrendt S."/>
            <person name="Min B."/>
            <person name="Choi I.G."/>
            <person name="Park H."/>
            <person name="Plett J.M."/>
            <person name="Magnuson J."/>
            <person name="Spatafora J.W."/>
            <person name="Nagy L.G."/>
            <person name="Henrissat B."/>
            <person name="Grigoriev I.V."/>
            <person name="Yang Z.L."/>
            <person name="Xu J."/>
            <person name="Martin F.M."/>
        </authorList>
    </citation>
    <scope>NUCLEOTIDE SEQUENCE</scope>
    <source>
        <strain evidence="1">ATCC 28755</strain>
    </source>
</reference>
<organism evidence="1 2">
    <name type="scientific">Hygrophoropsis aurantiaca</name>
    <dbReference type="NCBI Taxonomy" id="72124"/>
    <lineage>
        <taxon>Eukaryota</taxon>
        <taxon>Fungi</taxon>
        <taxon>Dikarya</taxon>
        <taxon>Basidiomycota</taxon>
        <taxon>Agaricomycotina</taxon>
        <taxon>Agaricomycetes</taxon>
        <taxon>Agaricomycetidae</taxon>
        <taxon>Boletales</taxon>
        <taxon>Coniophorineae</taxon>
        <taxon>Hygrophoropsidaceae</taxon>
        <taxon>Hygrophoropsis</taxon>
    </lineage>
</organism>
<protein>
    <submittedName>
        <fullName evidence="1">Alpha/Beta hydrolase protein</fullName>
    </submittedName>
</protein>
<sequence length="667" mass="73035">MSQRSPYGTWKSPIDAPSITQNSITISDVFVDPIRTDVYHIERRPSENGRSVIVKTRSGLDVFDEKWNARTAVHEYGGCAAIAHDGAIYFSHVTDGRVYKIEAPNALPVPVTPDVHKVYRYGNFATCPFHPTLLVCVLEDHTKDTPQTVINTLCAIDTTSQTVHPLVSGADFYAAPSFSPDGTKLIWQEWNHPDMPWTGSAIYIVDVTLESQPTRLSITNRVLVAGRDADISVSFASWLSNDAILFLSDANGGYRNPWKYSLLFEEAQPVLNSPIAEDFGPPYKTLGMSPYAPLDPKGESALFVAYRDGRSVLYVVDLVGGAPPQEIRCPFVDIMAVRQVDHDNPEVVFSGLKSTEGSGVTFCHIVPTSSGFMPNFRPSTHDDSIESTTSSLSSFISLPRPMTLKCTDGKPLYVVYYAPFSPAYSGSNVAGEQPPCVLNVHGGPTNIALQTLDWTKQYFTSRGWAWLDVNYSGSSTYGRAYMERLKGNWGELDVQDCIDAAQILSSPPYSLIDLLRTVIRGGSAGGFAVLAAASTAKVSVFAAGTASYGISNLISLGNESHKFELRYLEGLMGGSDDEVHNVYVARSPIFHAENIVIPLLVLHGADDRIVPKNQSEEIVAKIQAQGGKVKYKLFDGEGHGWQKAETKRVALEEELKWYNEVLGLSNA</sequence>
<dbReference type="Proteomes" id="UP000790377">
    <property type="component" value="Unassembled WGS sequence"/>
</dbReference>
<gene>
    <name evidence="1" type="ORF">BJ138DRAFT_1055969</name>
</gene>
<keyword evidence="1" id="KW-0378">Hydrolase</keyword>
<keyword evidence="2" id="KW-1185">Reference proteome</keyword>
<evidence type="ECO:0000313" key="2">
    <source>
        <dbReference type="Proteomes" id="UP000790377"/>
    </source>
</evidence>